<name>A0ABU0QCG2_STRAH</name>
<evidence type="ECO:0000313" key="2">
    <source>
        <dbReference type="Proteomes" id="UP001243364"/>
    </source>
</evidence>
<protein>
    <submittedName>
        <fullName evidence="1">Uncharacterized protein</fullName>
    </submittedName>
</protein>
<dbReference type="Proteomes" id="UP001243364">
    <property type="component" value="Unassembled WGS sequence"/>
</dbReference>
<dbReference type="EMBL" id="JAUSYA010000001">
    <property type="protein sequence ID" value="MDQ0688343.1"/>
    <property type="molecule type" value="Genomic_DNA"/>
</dbReference>
<organism evidence="1 2">
    <name type="scientific">Streptomyces achromogenes</name>
    <dbReference type="NCBI Taxonomy" id="67255"/>
    <lineage>
        <taxon>Bacteria</taxon>
        <taxon>Bacillati</taxon>
        <taxon>Actinomycetota</taxon>
        <taxon>Actinomycetes</taxon>
        <taxon>Kitasatosporales</taxon>
        <taxon>Streptomycetaceae</taxon>
        <taxon>Streptomyces</taxon>
    </lineage>
</organism>
<sequence length="250" mass="26730">MPAALRLPARSGAGAVPGAGVTTVRPLPQDPEWLWDFFMTHDLLLAPLHAAWAARRHGVGEDIAPARPPGLENLTGLDAPAALDAWARVHHALPPALRCRALLHDERAVPTRRGPLRAPDGRPLIPLHAVTVAEDDPRALGRVRRAVRAGARAMPSLVVTRRPDGSADVHGVASPGDYRGTVERTVAVLSLAADDDTDVLTEALAQATTTSRTDLSEVQYAAYRRFADRLAAAAMTGRSGGDRALFRSRY</sequence>
<evidence type="ECO:0000313" key="1">
    <source>
        <dbReference type="EMBL" id="MDQ0688343.1"/>
    </source>
</evidence>
<accession>A0ABU0QCG2</accession>
<proteinExistence type="predicted"/>
<reference evidence="1 2" key="1">
    <citation type="submission" date="2023-07" db="EMBL/GenBank/DDBJ databases">
        <title>Comparative genomics of wheat-associated soil bacteria to identify genetic determinants of phenazine resistance.</title>
        <authorList>
            <person name="Mouncey N."/>
        </authorList>
    </citation>
    <scope>NUCLEOTIDE SEQUENCE [LARGE SCALE GENOMIC DNA]</scope>
    <source>
        <strain evidence="1 2">W4I19-2</strain>
    </source>
</reference>
<keyword evidence="2" id="KW-1185">Reference proteome</keyword>
<comment type="caution">
    <text evidence="1">The sequence shown here is derived from an EMBL/GenBank/DDBJ whole genome shotgun (WGS) entry which is preliminary data.</text>
</comment>
<gene>
    <name evidence="1" type="ORF">QFZ56_007306</name>
</gene>
<dbReference type="RefSeq" id="WP_307048859.1">
    <property type="nucleotide sequence ID" value="NZ_JAUSYA010000001.1"/>
</dbReference>